<comment type="caution">
    <text evidence="2">The sequence shown here is derived from an EMBL/GenBank/DDBJ whole genome shotgun (WGS) entry which is preliminary data.</text>
</comment>
<evidence type="ECO:0000313" key="3">
    <source>
        <dbReference type="Proteomes" id="UP000030023"/>
    </source>
</evidence>
<gene>
    <name evidence="2" type="ORF">Q757_07365</name>
</gene>
<protein>
    <recommendedName>
        <fullName evidence="4">Sugar ABC transporter substrate-binding protein</fullName>
    </recommendedName>
</protein>
<sequence length="128" mass="13920">MKKVSFFGMAALSLFAGQAVVSSVLPMTASAARTKVVLWDAMTGPYGKSLDNIVNQFNNSQSKYTVVRQSQGSYATLNQKIMAAAKSRTLPDISQATYTQVPDYQKDGIVSSLDNYMLHGKNKISKNS</sequence>
<proteinExistence type="predicted"/>
<organism evidence="2 3">
    <name type="scientific">Oenococcus alcoholitolerans</name>
    <dbReference type="NCBI Taxonomy" id="931074"/>
    <lineage>
        <taxon>Bacteria</taxon>
        <taxon>Bacillati</taxon>
        <taxon>Bacillota</taxon>
        <taxon>Bacilli</taxon>
        <taxon>Lactobacillales</taxon>
        <taxon>Lactobacillaceae</taxon>
        <taxon>Oenococcus</taxon>
    </lineage>
</organism>
<dbReference type="Proteomes" id="UP000030023">
    <property type="component" value="Unassembled WGS sequence"/>
</dbReference>
<dbReference type="Gene3D" id="3.40.190.10">
    <property type="entry name" value="Periplasmic binding protein-like II"/>
    <property type="match status" value="1"/>
</dbReference>
<evidence type="ECO:0000313" key="2">
    <source>
        <dbReference type="EMBL" id="KGO27846.1"/>
    </source>
</evidence>
<evidence type="ECO:0000256" key="1">
    <source>
        <dbReference type="SAM" id="SignalP"/>
    </source>
</evidence>
<name>A0ABR4XPN7_9LACO</name>
<accession>A0ABR4XPN7</accession>
<dbReference type="EMBL" id="AXCV01000377">
    <property type="protein sequence ID" value="KGO27846.1"/>
    <property type="molecule type" value="Genomic_DNA"/>
</dbReference>
<keyword evidence="1" id="KW-0732">Signal</keyword>
<feature type="signal peptide" evidence="1">
    <location>
        <begin position="1"/>
        <end position="31"/>
    </location>
</feature>
<reference evidence="2 3" key="1">
    <citation type="journal article" date="2014" name="Antonie Van Leeuwenhoek">
        <title>Oenococcus alcoholitolerans sp. nov., a lactic acid bacteria isolated from cachaca and ethanol fermentation processes.</title>
        <authorList>
            <person name="Badotti F."/>
            <person name="Moreira A.P."/>
            <person name="Tonon L.A."/>
            <person name="de Lucena B.T."/>
            <person name="Gomes Fde C."/>
            <person name="Kruger R."/>
            <person name="Thompson C.C."/>
            <person name="de Morais M.A.Jr."/>
            <person name="Rosa C.A."/>
            <person name="Thompson F.L."/>
        </authorList>
    </citation>
    <scope>NUCLEOTIDE SEQUENCE [LARGE SCALE GENOMIC DNA]</scope>
    <source>
        <strain evidence="2 3">UFRJ-M7.2.18</strain>
    </source>
</reference>
<evidence type="ECO:0008006" key="4">
    <source>
        <dbReference type="Google" id="ProtNLM"/>
    </source>
</evidence>
<keyword evidence="3" id="KW-1185">Reference proteome</keyword>
<dbReference type="SUPFAM" id="SSF53850">
    <property type="entry name" value="Periplasmic binding protein-like II"/>
    <property type="match status" value="1"/>
</dbReference>
<feature type="chain" id="PRO_5045910424" description="Sugar ABC transporter substrate-binding protein" evidence="1">
    <location>
        <begin position="32"/>
        <end position="128"/>
    </location>
</feature>